<gene>
    <name evidence="6" type="ORF">UV73_C0001G0057</name>
</gene>
<evidence type="ECO:0000256" key="3">
    <source>
        <dbReference type="ARBA" id="ARBA00022801"/>
    </source>
</evidence>
<name>A0A0G1FU57_9BACT</name>
<accession>A0A0G1FU57</accession>
<feature type="domain" description="Metallo-beta-lactamase" evidence="5">
    <location>
        <begin position="14"/>
        <end position="193"/>
    </location>
</feature>
<dbReference type="GO" id="GO:0046872">
    <property type="term" value="F:metal ion binding"/>
    <property type="evidence" value="ECO:0007669"/>
    <property type="project" value="UniProtKB-KW"/>
</dbReference>
<evidence type="ECO:0000256" key="1">
    <source>
        <dbReference type="ARBA" id="ARBA00001947"/>
    </source>
</evidence>
<dbReference type="STRING" id="1618443.UV73_C0001G0057"/>
<dbReference type="Gene3D" id="3.60.15.10">
    <property type="entry name" value="Ribonuclease Z/Hydroxyacylglutathione hydrolase-like"/>
    <property type="match status" value="1"/>
</dbReference>
<comment type="cofactor">
    <cofactor evidence="1">
        <name>Zn(2+)</name>
        <dbReference type="ChEBI" id="CHEBI:29105"/>
    </cofactor>
</comment>
<dbReference type="SUPFAM" id="SSF56281">
    <property type="entry name" value="Metallo-hydrolase/oxidoreductase"/>
    <property type="match status" value="1"/>
</dbReference>
<keyword evidence="2" id="KW-0479">Metal-binding</keyword>
<dbReference type="EMBL" id="LCFP01000001">
    <property type="protein sequence ID" value="KKS98536.1"/>
    <property type="molecule type" value="Genomic_DNA"/>
</dbReference>
<organism evidence="6 7">
    <name type="scientific">Candidatus Gottesmanbacteria bacterium GW2011_GWA2_43_14</name>
    <dbReference type="NCBI Taxonomy" id="1618443"/>
    <lineage>
        <taxon>Bacteria</taxon>
        <taxon>Candidatus Gottesmaniibacteriota</taxon>
    </lineage>
</organism>
<sequence length="211" mass="23318">MEFNIITLPVGQMQSNCYLLIAENRDCLIVDPGDDGDYLERIIADHRAKPLTILATHGHFDHIMAVTELKLAYNIPFLINQKDEFLVKNMRQSAGHFLGIQTDPPPDADNFLQENEIIALGGHKIRVIGTPGHTPGSVCLYLEKEKCLISGDTLFAGGGVGRTDFSYSSPTDLAKSLEIIFALPADTEIKPGHGEASTLKKEKKRHDFFLT</sequence>
<dbReference type="PANTHER" id="PTHR46233:SF3">
    <property type="entry name" value="HYDROXYACYLGLUTATHIONE HYDROLASE GLOC"/>
    <property type="match status" value="1"/>
</dbReference>
<dbReference type="Proteomes" id="UP000034894">
    <property type="component" value="Unassembled WGS sequence"/>
</dbReference>
<dbReference type="InterPro" id="IPR051453">
    <property type="entry name" value="MBL_Glyoxalase_II"/>
</dbReference>
<evidence type="ECO:0000256" key="4">
    <source>
        <dbReference type="ARBA" id="ARBA00022833"/>
    </source>
</evidence>
<comment type="caution">
    <text evidence="6">The sequence shown here is derived from an EMBL/GenBank/DDBJ whole genome shotgun (WGS) entry which is preliminary data.</text>
</comment>
<dbReference type="PANTHER" id="PTHR46233">
    <property type="entry name" value="HYDROXYACYLGLUTATHIONE HYDROLASE GLOC"/>
    <property type="match status" value="1"/>
</dbReference>
<evidence type="ECO:0000313" key="7">
    <source>
        <dbReference type="Proteomes" id="UP000034894"/>
    </source>
</evidence>
<reference evidence="6 7" key="1">
    <citation type="journal article" date="2015" name="Nature">
        <title>rRNA introns, odd ribosomes, and small enigmatic genomes across a large radiation of phyla.</title>
        <authorList>
            <person name="Brown C.T."/>
            <person name="Hug L.A."/>
            <person name="Thomas B.C."/>
            <person name="Sharon I."/>
            <person name="Castelle C.J."/>
            <person name="Singh A."/>
            <person name="Wilkins M.J."/>
            <person name="Williams K.H."/>
            <person name="Banfield J.F."/>
        </authorList>
    </citation>
    <scope>NUCLEOTIDE SEQUENCE [LARGE SCALE GENOMIC DNA]</scope>
</reference>
<evidence type="ECO:0000313" key="6">
    <source>
        <dbReference type="EMBL" id="KKS98536.1"/>
    </source>
</evidence>
<dbReference type="Pfam" id="PF00753">
    <property type="entry name" value="Lactamase_B"/>
    <property type="match status" value="1"/>
</dbReference>
<dbReference type="InterPro" id="IPR001279">
    <property type="entry name" value="Metallo-B-lactamas"/>
</dbReference>
<dbReference type="AlphaFoldDB" id="A0A0G1FU57"/>
<proteinExistence type="predicted"/>
<dbReference type="CDD" id="cd06262">
    <property type="entry name" value="metallo-hydrolase-like_MBL-fold"/>
    <property type="match status" value="1"/>
</dbReference>
<keyword evidence="4" id="KW-0862">Zinc</keyword>
<keyword evidence="3" id="KW-0378">Hydrolase</keyword>
<protein>
    <submittedName>
        <fullName evidence="6">Metallo-beta-lactamase family protein</fullName>
    </submittedName>
</protein>
<dbReference type="SMART" id="SM00849">
    <property type="entry name" value="Lactamase_B"/>
    <property type="match status" value="1"/>
</dbReference>
<evidence type="ECO:0000256" key="2">
    <source>
        <dbReference type="ARBA" id="ARBA00022723"/>
    </source>
</evidence>
<dbReference type="GO" id="GO:0016787">
    <property type="term" value="F:hydrolase activity"/>
    <property type="evidence" value="ECO:0007669"/>
    <property type="project" value="UniProtKB-KW"/>
</dbReference>
<dbReference type="InterPro" id="IPR036866">
    <property type="entry name" value="RibonucZ/Hydroxyglut_hydro"/>
</dbReference>
<evidence type="ECO:0000259" key="5">
    <source>
        <dbReference type="SMART" id="SM00849"/>
    </source>
</evidence>